<gene>
    <name evidence="2" type="ordered locus">Tpen_0835</name>
</gene>
<keyword evidence="3" id="KW-1185">Reference proteome</keyword>
<sequence>MKIPNPVPLLGVVVSALLLVYVPLQLVQGVTSKSIDPVFAAVGLIASLVVGGVIAFFSLVFNLAEPFVGKEDPRERRELEKRLEVYRARQRAMLEELDEIKKLLEEIRDLLKGGMGV</sequence>
<name>A1RYF6_THEPD</name>
<evidence type="ECO:0000313" key="2">
    <source>
        <dbReference type="EMBL" id="ABL78236.1"/>
    </source>
</evidence>
<dbReference type="Proteomes" id="UP000000641">
    <property type="component" value="Chromosome"/>
</dbReference>
<proteinExistence type="predicted"/>
<dbReference type="EMBL" id="CP000505">
    <property type="protein sequence ID" value="ABL78236.1"/>
    <property type="molecule type" value="Genomic_DNA"/>
</dbReference>
<dbReference type="KEGG" id="tpe:Tpen_0835"/>
<dbReference type="EnsemblBacteria" id="ABL78236">
    <property type="protein sequence ID" value="ABL78236"/>
    <property type="gene ID" value="Tpen_0835"/>
</dbReference>
<dbReference type="AlphaFoldDB" id="A1RYF6"/>
<dbReference type="eggNOG" id="arCOG07430">
    <property type="taxonomic scope" value="Archaea"/>
</dbReference>
<dbReference type="RefSeq" id="WP_011752501.1">
    <property type="nucleotide sequence ID" value="NC_008698.1"/>
</dbReference>
<dbReference type="HOGENOM" id="CLU_1998852_0_0_2"/>
<dbReference type="GeneID" id="4601544"/>
<feature type="coiled-coil region" evidence="1">
    <location>
        <begin position="76"/>
        <end position="110"/>
    </location>
</feature>
<protein>
    <submittedName>
        <fullName evidence="2">Uncharacterized protein</fullName>
    </submittedName>
</protein>
<dbReference type="STRING" id="368408.Tpen_0835"/>
<keyword evidence="1" id="KW-0175">Coiled coil</keyword>
<accession>A1RYF6</accession>
<organism evidence="2 3">
    <name type="scientific">Thermofilum pendens (strain DSM 2475 / Hrk 5)</name>
    <dbReference type="NCBI Taxonomy" id="368408"/>
    <lineage>
        <taxon>Archaea</taxon>
        <taxon>Thermoproteota</taxon>
        <taxon>Thermoprotei</taxon>
        <taxon>Thermofilales</taxon>
        <taxon>Thermofilaceae</taxon>
        <taxon>Thermofilum</taxon>
    </lineage>
</organism>
<evidence type="ECO:0000256" key="1">
    <source>
        <dbReference type="SAM" id="Coils"/>
    </source>
</evidence>
<evidence type="ECO:0000313" key="3">
    <source>
        <dbReference type="Proteomes" id="UP000000641"/>
    </source>
</evidence>
<reference evidence="3" key="1">
    <citation type="journal article" date="2008" name="J. Bacteriol.">
        <title>Genome sequence of Thermofilum pendens reveals an exceptional loss of biosynthetic pathways without genome reduction.</title>
        <authorList>
            <person name="Anderson I."/>
            <person name="Rodriguez J."/>
            <person name="Susanti D."/>
            <person name="Porat I."/>
            <person name="Reich C."/>
            <person name="Ulrich L.E."/>
            <person name="Elkins J.G."/>
            <person name="Mavromatis K."/>
            <person name="Lykidis A."/>
            <person name="Kim E."/>
            <person name="Thompson L.S."/>
            <person name="Nolan M."/>
            <person name="Land M."/>
            <person name="Copeland A."/>
            <person name="Lapidus A."/>
            <person name="Lucas S."/>
            <person name="Detter C."/>
            <person name="Zhulin I.B."/>
            <person name="Olsen G.J."/>
            <person name="Whitman W."/>
            <person name="Mukhopadhyay B."/>
            <person name="Bristow J."/>
            <person name="Kyrpides N."/>
        </authorList>
    </citation>
    <scope>NUCLEOTIDE SEQUENCE [LARGE SCALE GENOMIC DNA]</scope>
    <source>
        <strain evidence="3">DSM 2475 / Hrk 5</strain>
    </source>
</reference>